<dbReference type="InterPro" id="IPR011263">
    <property type="entry name" value="DNA-dir_RNA_pol_RpoA/D/Rpb3"/>
</dbReference>
<evidence type="ECO:0000259" key="3">
    <source>
        <dbReference type="Pfam" id="PF01193"/>
    </source>
</evidence>
<dbReference type="GO" id="GO:0003899">
    <property type="term" value="F:DNA-directed RNA polymerase activity"/>
    <property type="evidence" value="ECO:0007669"/>
    <property type="project" value="InterPro"/>
</dbReference>
<evidence type="ECO:0000256" key="2">
    <source>
        <dbReference type="ARBA" id="ARBA00023163"/>
    </source>
</evidence>
<dbReference type="SUPFAM" id="SSF55257">
    <property type="entry name" value="RBP11-like subunits of RNA polymerase"/>
    <property type="match status" value="1"/>
</dbReference>
<sequence>MNKWCTTPIFSLDLLQIDAVFMPVKKVNYTVEELKTSPSLVKDKLILEIWTNGSIMPQEAIIQASNILTDLFTPLKYLNLKTIDNNVTKEDKKISQVLIEELQLSVRAYNCLKRAQIHSVATKNYIINCFVF</sequence>
<evidence type="ECO:0000259" key="4">
    <source>
        <dbReference type="Pfam" id="PF03118"/>
    </source>
</evidence>
<keyword evidence="5" id="KW-0934">Plastid</keyword>
<gene>
    <name evidence="5" type="primary">rpoA</name>
</gene>
<dbReference type="Gene3D" id="1.10.150.20">
    <property type="entry name" value="5' to 3' exonuclease, C-terminal subdomain"/>
    <property type="match status" value="1"/>
</dbReference>
<feature type="domain" description="RNA polymerase alpha subunit C-terminal" evidence="4">
    <location>
        <begin position="89"/>
        <end position="121"/>
    </location>
</feature>
<dbReference type="InterPro" id="IPR036603">
    <property type="entry name" value="RBP11-like"/>
</dbReference>
<protein>
    <submittedName>
        <fullName evidence="5">RNA polymerase alpha subunit</fullName>
    </submittedName>
</protein>
<dbReference type="RefSeq" id="YP_009402744.1">
    <property type="nucleotide sequence ID" value="NC_035350.1"/>
</dbReference>
<dbReference type="GO" id="GO:0000428">
    <property type="term" value="C:DNA-directed RNA polymerase complex"/>
    <property type="evidence" value="ECO:0007669"/>
    <property type="project" value="UniProtKB-KW"/>
</dbReference>
<dbReference type="Pfam" id="PF01193">
    <property type="entry name" value="RNA_pol_L"/>
    <property type="match status" value="1"/>
</dbReference>
<evidence type="ECO:0000256" key="1">
    <source>
        <dbReference type="ARBA" id="ARBA00022478"/>
    </source>
</evidence>
<dbReference type="GeneID" id="33366769"/>
<dbReference type="Pfam" id="PF03118">
    <property type="entry name" value="RNA_pol_A_CTD"/>
    <property type="match status" value="1"/>
</dbReference>
<name>A0A1Z1XBC4_9RHOD</name>
<keyword evidence="1" id="KW-0240">DNA-directed RNA polymerase</keyword>
<dbReference type="GO" id="GO:0006351">
    <property type="term" value="P:DNA-templated transcription"/>
    <property type="evidence" value="ECO:0007669"/>
    <property type="project" value="InterPro"/>
</dbReference>
<feature type="domain" description="DNA-directed RNA polymerase RpoA/D/Rpb3-type" evidence="3">
    <location>
        <begin position="19"/>
        <end position="71"/>
    </location>
</feature>
<dbReference type="EMBL" id="KY083067">
    <property type="protein sequence ID" value="ARX96097.1"/>
    <property type="molecule type" value="Genomic_DNA"/>
</dbReference>
<reference evidence="5" key="1">
    <citation type="submission" date="2016-11" db="EMBL/GenBank/DDBJ databases">
        <title>Chloroplast genome of compsopogon caeruleus.</title>
        <authorList>
            <person name="Nan F."/>
        </authorList>
    </citation>
    <scope>NUCLEOTIDE SEQUENCE</scope>
</reference>
<keyword evidence="5" id="KW-0150">Chloroplast</keyword>
<dbReference type="InterPro" id="IPR011260">
    <property type="entry name" value="RNAP_asu_C"/>
</dbReference>
<accession>A0A1Z1XBC4</accession>
<evidence type="ECO:0000313" key="5">
    <source>
        <dbReference type="EMBL" id="ARX96097.1"/>
    </source>
</evidence>
<dbReference type="GO" id="GO:0046983">
    <property type="term" value="F:protein dimerization activity"/>
    <property type="evidence" value="ECO:0007669"/>
    <property type="project" value="InterPro"/>
</dbReference>
<proteinExistence type="predicted"/>
<keyword evidence="2" id="KW-0804">Transcription</keyword>
<dbReference type="GO" id="GO:0003677">
    <property type="term" value="F:DNA binding"/>
    <property type="evidence" value="ECO:0007669"/>
    <property type="project" value="InterPro"/>
</dbReference>
<geneLocation type="chloroplast" evidence="5"/>
<dbReference type="SUPFAM" id="SSF47789">
    <property type="entry name" value="C-terminal domain of RNA polymerase alpha subunit"/>
    <property type="match status" value="1"/>
</dbReference>
<dbReference type="Gene3D" id="3.30.1360.10">
    <property type="entry name" value="RNA polymerase, RBP11-like subunit"/>
    <property type="match status" value="1"/>
</dbReference>
<dbReference type="AlphaFoldDB" id="A0A1Z1XBC4"/>
<organism evidence="5">
    <name type="scientific">Compsopogon caeruleus</name>
    <dbReference type="NCBI Taxonomy" id="31354"/>
    <lineage>
        <taxon>Eukaryota</taxon>
        <taxon>Rhodophyta</taxon>
        <taxon>Compsopogonophyceae</taxon>
        <taxon>Compsopogonales</taxon>
        <taxon>Compsopogonaceae</taxon>
        <taxon>Compsopogon</taxon>
    </lineage>
</organism>